<name>A0A147KG06_THECS</name>
<evidence type="ECO:0000313" key="9">
    <source>
        <dbReference type="Proteomes" id="UP000074382"/>
    </source>
</evidence>
<protein>
    <recommendedName>
        <fullName evidence="7">Protein kinase domain-containing protein</fullName>
    </recommendedName>
</protein>
<accession>A0A147KG06</accession>
<dbReference type="Gene3D" id="3.30.200.20">
    <property type="entry name" value="Phosphorylase Kinase, domain 1"/>
    <property type="match status" value="1"/>
</dbReference>
<reference evidence="9" key="1">
    <citation type="journal article" date="2017" name="Acta Aliment.">
        <title>Plant polysaccharide degrading enzyme system of Thermpbifida cellulosilytica TB100 revealed by de novo genome project data.</title>
        <authorList>
            <person name="Toth A."/>
            <person name="Baka E."/>
            <person name="Luzics S."/>
            <person name="Bata-Vidacs I."/>
            <person name="Nagy I."/>
            <person name="Balint B."/>
            <person name="Herceg R."/>
            <person name="Olasz F."/>
            <person name="Wilk T."/>
            <person name="Nagy T."/>
            <person name="Kriszt B."/>
            <person name="Nagy I."/>
            <person name="Kukolya J."/>
        </authorList>
    </citation>
    <scope>NUCLEOTIDE SEQUENCE [LARGE SCALE GENOMIC DNA]</scope>
    <source>
        <strain evidence="9">TB100</strain>
    </source>
</reference>
<dbReference type="CDD" id="cd14014">
    <property type="entry name" value="STKc_PknB_like"/>
    <property type="match status" value="1"/>
</dbReference>
<dbReference type="GO" id="GO:0005524">
    <property type="term" value="F:ATP binding"/>
    <property type="evidence" value="ECO:0007669"/>
    <property type="project" value="UniProtKB-UniRule"/>
</dbReference>
<evidence type="ECO:0000256" key="3">
    <source>
        <dbReference type="ARBA" id="ARBA00022777"/>
    </source>
</evidence>
<dbReference type="SMART" id="SM00220">
    <property type="entry name" value="S_TKc"/>
    <property type="match status" value="1"/>
</dbReference>
<dbReference type="PATRIC" id="fig|665004.4.peg.3837"/>
<comment type="caution">
    <text evidence="8">The sequence shown here is derived from an EMBL/GenBank/DDBJ whole genome shotgun (WGS) entry which is preliminary data.</text>
</comment>
<evidence type="ECO:0000256" key="5">
    <source>
        <dbReference type="PROSITE-ProRule" id="PRU10141"/>
    </source>
</evidence>
<dbReference type="AlphaFoldDB" id="A0A147KG06"/>
<feature type="binding site" evidence="5">
    <location>
        <position position="58"/>
    </location>
    <ligand>
        <name>ATP</name>
        <dbReference type="ChEBI" id="CHEBI:30616"/>
    </ligand>
</feature>
<sequence>MPPTSSAAPPELPPELQELEPQDPRSIGPFTVVGRLGEGGMGVVYGAVDGTGRCVAVKTIKPDHAGNPSRRELFAREAALLARIDAECVPRFLGADPEAPLPWLAAEFVPGRTLFEEVTRRGEQGEELLAGEELAAFAAGTAEALSALHAAGVVHLDVKPGNVMLSPHGPKVTVLDLGIAREVGDPAGDGGYGTPGWTAPERLAGDPGDPAADMFAWGGLVAYAATGRRPFGEGTRSELAERVRAGAYDIDGVPEELRGLVERALSVDPRERPSAVEALDTVLGISAEAAAQARRDRLRALLQRAWTRFDEAGHRPATWAAIAGALAATTSSGIIGSVTAAGRATGAAAGSPEADGTQAAPAGSATGHASADASASGDGSAPGDASASANASVPAAVTAAGRAGVGRGVLAVVAALTVLAVIAGAWTIGRVATDQPILPPAGTEPTESAAAEEPPPAPATQTVEYRGVEFALPADWTVVTVPDVTFADFTEPGGEQIVEDILVAWPAGQAGCAEIDWARQWVWRERDCVHVKILGPGAITFTGLIDSAAYSGRSITEDDRRGMFYPYTQGGLPCPSANGVDPYGANGEDYVPADDLHSLEELDDHEWGTPLAVEAVTVRGQDALYREYPVTCVRLQEFLLAEDTYYLQRSWFLPGPQVLVVDEYGIPELDEAMAA</sequence>
<feature type="region of interest" description="Disordered" evidence="6">
    <location>
        <begin position="435"/>
        <end position="458"/>
    </location>
</feature>
<evidence type="ECO:0000256" key="6">
    <source>
        <dbReference type="SAM" id="MobiDB-lite"/>
    </source>
</evidence>
<evidence type="ECO:0000313" key="8">
    <source>
        <dbReference type="EMBL" id="KUP96212.1"/>
    </source>
</evidence>
<dbReference type="InterPro" id="IPR017441">
    <property type="entry name" value="Protein_kinase_ATP_BS"/>
</dbReference>
<keyword evidence="2 5" id="KW-0547">Nucleotide-binding</keyword>
<evidence type="ECO:0000256" key="4">
    <source>
        <dbReference type="ARBA" id="ARBA00022840"/>
    </source>
</evidence>
<dbReference type="Pfam" id="PF00069">
    <property type="entry name" value="Pkinase"/>
    <property type="match status" value="1"/>
</dbReference>
<evidence type="ECO:0000256" key="1">
    <source>
        <dbReference type="ARBA" id="ARBA00022679"/>
    </source>
</evidence>
<dbReference type="PROSITE" id="PS00107">
    <property type="entry name" value="PROTEIN_KINASE_ATP"/>
    <property type="match status" value="1"/>
</dbReference>
<dbReference type="GO" id="GO:0004674">
    <property type="term" value="F:protein serine/threonine kinase activity"/>
    <property type="evidence" value="ECO:0007669"/>
    <property type="project" value="TreeGrafter"/>
</dbReference>
<dbReference type="Proteomes" id="UP000074382">
    <property type="component" value="Unassembled WGS sequence"/>
</dbReference>
<dbReference type="EMBL" id="LGEM01000098">
    <property type="protein sequence ID" value="KUP96212.1"/>
    <property type="molecule type" value="Genomic_DNA"/>
</dbReference>
<organism evidence="8 9">
    <name type="scientific">Thermobifida cellulosilytica TB100</name>
    <dbReference type="NCBI Taxonomy" id="665004"/>
    <lineage>
        <taxon>Bacteria</taxon>
        <taxon>Bacillati</taxon>
        <taxon>Actinomycetota</taxon>
        <taxon>Actinomycetes</taxon>
        <taxon>Streptosporangiales</taxon>
        <taxon>Nocardiopsidaceae</taxon>
        <taxon>Thermobifida</taxon>
    </lineage>
</organism>
<keyword evidence="4 5" id="KW-0067">ATP-binding</keyword>
<dbReference type="InterPro" id="IPR011009">
    <property type="entry name" value="Kinase-like_dom_sf"/>
</dbReference>
<dbReference type="InterPro" id="IPR008271">
    <property type="entry name" value="Ser/Thr_kinase_AS"/>
</dbReference>
<proteinExistence type="predicted"/>
<keyword evidence="1" id="KW-0808">Transferase</keyword>
<dbReference type="PANTHER" id="PTHR43289:SF34">
    <property type="entry name" value="SERINE_THREONINE-PROTEIN KINASE YBDM-RELATED"/>
    <property type="match status" value="1"/>
</dbReference>
<dbReference type="PANTHER" id="PTHR43289">
    <property type="entry name" value="MITOGEN-ACTIVATED PROTEIN KINASE KINASE KINASE 20-RELATED"/>
    <property type="match status" value="1"/>
</dbReference>
<keyword evidence="9" id="KW-1185">Reference proteome</keyword>
<dbReference type="PROSITE" id="PS50011">
    <property type="entry name" value="PROTEIN_KINASE_DOM"/>
    <property type="match status" value="1"/>
</dbReference>
<dbReference type="OrthoDB" id="9762169at2"/>
<feature type="compositionally biased region" description="Low complexity" evidence="6">
    <location>
        <begin position="362"/>
        <end position="388"/>
    </location>
</feature>
<feature type="region of interest" description="Disordered" evidence="6">
    <location>
        <begin position="1"/>
        <end position="27"/>
    </location>
</feature>
<keyword evidence="3" id="KW-0418">Kinase</keyword>
<feature type="domain" description="Protein kinase" evidence="7">
    <location>
        <begin position="30"/>
        <end position="283"/>
    </location>
</feature>
<feature type="region of interest" description="Disordered" evidence="6">
    <location>
        <begin position="347"/>
        <end position="388"/>
    </location>
</feature>
<dbReference type="InterPro" id="IPR000719">
    <property type="entry name" value="Prot_kinase_dom"/>
</dbReference>
<dbReference type="PROSITE" id="PS00108">
    <property type="entry name" value="PROTEIN_KINASE_ST"/>
    <property type="match status" value="1"/>
</dbReference>
<dbReference type="SUPFAM" id="SSF56112">
    <property type="entry name" value="Protein kinase-like (PK-like)"/>
    <property type="match status" value="1"/>
</dbReference>
<dbReference type="RefSeq" id="WP_068758439.1">
    <property type="nucleotide sequence ID" value="NZ_KQ950186.1"/>
</dbReference>
<evidence type="ECO:0000259" key="7">
    <source>
        <dbReference type="PROSITE" id="PS50011"/>
    </source>
</evidence>
<dbReference type="Gene3D" id="1.10.510.10">
    <property type="entry name" value="Transferase(Phosphotransferase) domain 1"/>
    <property type="match status" value="1"/>
</dbReference>
<dbReference type="STRING" id="665004.AC529_13595"/>
<gene>
    <name evidence="8" type="ORF">AC529_13595</name>
</gene>
<feature type="compositionally biased region" description="Low complexity" evidence="6">
    <location>
        <begin position="440"/>
        <end position="452"/>
    </location>
</feature>
<evidence type="ECO:0000256" key="2">
    <source>
        <dbReference type="ARBA" id="ARBA00022741"/>
    </source>
</evidence>